<reference evidence="2" key="1">
    <citation type="submission" date="2024-02" db="EMBL/GenBank/DDBJ databases">
        <authorList>
            <consortium name="Clinical and Environmental Microbiology Branch: Whole genome sequencing antimicrobial resistance pathogens in the healthcare setting"/>
        </authorList>
    </citation>
    <scope>NUCLEOTIDE SEQUENCE</scope>
    <source>
        <strain evidence="2">2021GO-0154</strain>
    </source>
</reference>
<keyword evidence="1" id="KW-0472">Membrane</keyword>
<proteinExistence type="predicted"/>
<sequence length="148" mass="17389">MKHRIFQQQGNIALVMVVVLMTTALLLLKALHFYQENARNEFLKEKKYVEAFNQAESALSWGLQQSWTLQTFSRQKWQCQRASEHSWESCLKHYKGSQFILSGKGKYRGQYDVTLYRWVSPISGTQKVRSQIKGWLDYCPVDKKGFCQ</sequence>
<evidence type="ECO:0000256" key="1">
    <source>
        <dbReference type="SAM" id="Phobius"/>
    </source>
</evidence>
<name>A0AAI9GG59_PROST</name>
<dbReference type="Pfam" id="PF10713">
    <property type="entry name" value="DUF2509"/>
    <property type="match status" value="1"/>
</dbReference>
<dbReference type="EMBL" id="ABMABF030000007">
    <property type="protein sequence ID" value="EMJ5134632.1"/>
    <property type="molecule type" value="Genomic_DNA"/>
</dbReference>
<keyword evidence="1" id="KW-1133">Transmembrane helix</keyword>
<dbReference type="InterPro" id="IPR019652">
    <property type="entry name" value="DUF2509"/>
</dbReference>
<evidence type="ECO:0000313" key="2">
    <source>
        <dbReference type="EMBL" id="EMJ5134632.1"/>
    </source>
</evidence>
<accession>A0AAI9GG59</accession>
<keyword evidence="1" id="KW-0812">Transmembrane</keyword>
<dbReference type="AlphaFoldDB" id="A0AAI9GG59"/>
<comment type="caution">
    <text evidence="2">The sequence shown here is derived from an EMBL/GenBank/DDBJ whole genome shotgun (WGS) entry which is preliminary data.</text>
</comment>
<protein>
    <submittedName>
        <fullName evidence="2">YgdB family protein</fullName>
    </submittedName>
</protein>
<organism evidence="2">
    <name type="scientific">Providencia stuartii</name>
    <dbReference type="NCBI Taxonomy" id="588"/>
    <lineage>
        <taxon>Bacteria</taxon>
        <taxon>Pseudomonadati</taxon>
        <taxon>Pseudomonadota</taxon>
        <taxon>Gammaproteobacteria</taxon>
        <taxon>Enterobacterales</taxon>
        <taxon>Morganellaceae</taxon>
        <taxon>Providencia</taxon>
    </lineage>
</organism>
<feature type="transmembrane region" description="Helical" evidence="1">
    <location>
        <begin position="12"/>
        <end position="34"/>
    </location>
</feature>
<gene>
    <name evidence="2" type="ORF">RG298_002372</name>
</gene>